<evidence type="ECO:0000313" key="1">
    <source>
        <dbReference type="EMBL" id="GLC89169.1"/>
    </source>
</evidence>
<accession>A0ABQ5NLE1</accession>
<organism evidence="1 2">
    <name type="scientific">Lysinibacillus piscis</name>
    <dbReference type="NCBI Taxonomy" id="2518931"/>
    <lineage>
        <taxon>Bacteria</taxon>
        <taxon>Bacillati</taxon>
        <taxon>Bacillota</taxon>
        <taxon>Bacilli</taxon>
        <taxon>Bacillales</taxon>
        <taxon>Bacillaceae</taxon>
        <taxon>Lysinibacillus</taxon>
    </lineage>
</organism>
<gene>
    <name evidence="1" type="ORF">LYSBPC_22960</name>
</gene>
<protein>
    <submittedName>
        <fullName evidence="1">Uncharacterized protein</fullName>
    </submittedName>
</protein>
<dbReference type="EMBL" id="BRZA01000002">
    <property type="protein sequence ID" value="GLC89169.1"/>
    <property type="molecule type" value="Genomic_DNA"/>
</dbReference>
<dbReference type="Proteomes" id="UP001065593">
    <property type="component" value="Unassembled WGS sequence"/>
</dbReference>
<evidence type="ECO:0000313" key="2">
    <source>
        <dbReference type="Proteomes" id="UP001065593"/>
    </source>
</evidence>
<keyword evidence="2" id="KW-1185">Reference proteome</keyword>
<reference evidence="1" key="1">
    <citation type="submission" date="2022-08" db="EMBL/GenBank/DDBJ databases">
        <title>Draft genome sequence of Lysinibacillus sp. strain KH24.</title>
        <authorList>
            <person name="Kanbe H."/>
            <person name="Itoh H."/>
        </authorList>
    </citation>
    <scope>NUCLEOTIDE SEQUENCE</scope>
    <source>
        <strain evidence="1">KH24</strain>
    </source>
</reference>
<comment type="caution">
    <text evidence="1">The sequence shown here is derived from an EMBL/GenBank/DDBJ whole genome shotgun (WGS) entry which is preliminary data.</text>
</comment>
<name>A0ABQ5NLE1_9BACI</name>
<sequence>MMIATILLTFTLPVGIHLMIDLFRAQEEHPSH</sequence>
<proteinExistence type="predicted"/>